<evidence type="ECO:0000259" key="12">
    <source>
        <dbReference type="Pfam" id="PF22725"/>
    </source>
</evidence>
<evidence type="ECO:0000313" key="13">
    <source>
        <dbReference type="EMBL" id="LAA04724.1"/>
    </source>
</evidence>
<dbReference type="SUPFAM" id="SSF51735">
    <property type="entry name" value="NAD(P)-binding Rossmann-fold domains"/>
    <property type="match status" value="1"/>
</dbReference>
<evidence type="ECO:0000256" key="5">
    <source>
        <dbReference type="ARBA" id="ARBA00040603"/>
    </source>
</evidence>
<comment type="similarity">
    <text evidence="1">Belongs to the Gfo/Idh/MocA family.</text>
</comment>
<dbReference type="AlphaFoldDB" id="A0A2L2Y998"/>
<evidence type="ECO:0000256" key="2">
    <source>
        <dbReference type="ARBA" id="ARBA00023002"/>
    </source>
</evidence>
<protein>
    <recommendedName>
        <fullName evidence="5">Trans-1,2-dihydrobenzene-1,2-diol dehydrogenase</fullName>
        <ecNumber evidence="4">1.1.1.179</ecNumber>
        <ecNumber evidence="3">1.3.1.20</ecNumber>
    </recommendedName>
    <alternativeName>
        <fullName evidence="8">D-xylose 1-dehydrogenase</fullName>
    </alternativeName>
    <alternativeName>
        <fullName evidence="7">D-xylose-NADP dehydrogenase</fullName>
    </alternativeName>
    <alternativeName>
        <fullName evidence="6">Dimeric dihydrodiol dehydrogenase</fullName>
    </alternativeName>
</protein>
<proteinExistence type="evidence at transcript level"/>
<sequence length="329" mass="36171">MTTKWGIVSAGKISHDFVAAVRGSNDGEHEFVAVAARSLESAEAFAKVHGIPKAYGSYESIANDPNVEVAYIGSITSQHFSLAKLMLENRKHVLLEKPMTTNLKETKTLCELAKKNKLFLMEALWSRFLPSYHFLMDLVRKDTIGKIVHVDAHLGVAMLDRERIVKKAYGGGAILDIGIYPLALVSLIYGGEKPMRIAAVGHLNEDGIDIGATCSLQFSNNRTASITTSAIASLQNDATIIGTHGQIKIPNPMYVATEIHTEEENFSFSLPEPIIPPNYPNSTGLMYEAYEVRRCLKEGLLESSKMPHKDSELLAEIMDEIRKQIGAGK</sequence>
<reference evidence="13" key="1">
    <citation type="journal article" date="2016" name="Mol. Ecol. Resour.">
        <title>Evaluation of the impact of RNA preservation methods of spiders for de novo transcriptome assembly.</title>
        <authorList>
            <person name="Kono N."/>
            <person name="Nakamura H."/>
            <person name="Ito Y."/>
            <person name="Tomita M."/>
            <person name="Arakawa K."/>
        </authorList>
    </citation>
    <scope>NUCLEOTIDE SEQUENCE</scope>
    <source>
        <tissue evidence="13">Whole body</tissue>
    </source>
</reference>
<dbReference type="PANTHER" id="PTHR22604:SF105">
    <property type="entry name" value="TRANS-1,2-DIHYDROBENZENE-1,2-DIOL DEHYDROGENASE"/>
    <property type="match status" value="1"/>
</dbReference>
<dbReference type="InterPro" id="IPR055170">
    <property type="entry name" value="GFO_IDH_MocA-like_dom"/>
</dbReference>
<name>A0A2L2Y998_PARTP</name>
<dbReference type="EC" id="1.3.1.20" evidence="3"/>
<evidence type="ECO:0000256" key="9">
    <source>
        <dbReference type="ARBA" id="ARBA00047423"/>
    </source>
</evidence>
<evidence type="ECO:0000256" key="8">
    <source>
        <dbReference type="ARBA" id="ARBA00043025"/>
    </source>
</evidence>
<keyword evidence="2" id="KW-0560">Oxidoreductase</keyword>
<comment type="catalytic activity">
    <reaction evidence="10">
        <text>D-xylose + NADP(+) = D-xylono-1,5-lactone + NADPH + H(+)</text>
        <dbReference type="Rhea" id="RHEA:22000"/>
        <dbReference type="ChEBI" id="CHEBI:15378"/>
        <dbReference type="ChEBI" id="CHEBI:15867"/>
        <dbReference type="ChEBI" id="CHEBI:53455"/>
        <dbReference type="ChEBI" id="CHEBI:57783"/>
        <dbReference type="ChEBI" id="CHEBI:58349"/>
        <dbReference type="EC" id="1.1.1.179"/>
    </reaction>
</comment>
<evidence type="ECO:0000256" key="10">
    <source>
        <dbReference type="ARBA" id="ARBA00049233"/>
    </source>
</evidence>
<dbReference type="EC" id="1.1.1.179" evidence="4"/>
<dbReference type="GO" id="GO:0000166">
    <property type="term" value="F:nucleotide binding"/>
    <property type="evidence" value="ECO:0007669"/>
    <property type="project" value="InterPro"/>
</dbReference>
<evidence type="ECO:0000259" key="11">
    <source>
        <dbReference type="Pfam" id="PF01408"/>
    </source>
</evidence>
<feature type="domain" description="Gfo/Idh/MocA-like oxidoreductase N-terminal" evidence="11">
    <location>
        <begin position="4"/>
        <end position="121"/>
    </location>
</feature>
<dbReference type="InterPro" id="IPR036291">
    <property type="entry name" value="NAD(P)-bd_dom_sf"/>
</dbReference>
<dbReference type="PANTHER" id="PTHR22604">
    <property type="entry name" value="OXIDOREDUCTASES"/>
    <property type="match status" value="1"/>
</dbReference>
<evidence type="ECO:0000256" key="6">
    <source>
        <dbReference type="ARBA" id="ARBA00042926"/>
    </source>
</evidence>
<dbReference type="Gene3D" id="3.40.50.720">
    <property type="entry name" value="NAD(P)-binding Rossmann-like Domain"/>
    <property type="match status" value="1"/>
</dbReference>
<dbReference type="InterPro" id="IPR050984">
    <property type="entry name" value="Gfo/Idh/MocA_domain"/>
</dbReference>
<dbReference type="GO" id="GO:0047837">
    <property type="term" value="F:D-xylose 1-dehydrogenase (NADP+) activity"/>
    <property type="evidence" value="ECO:0007669"/>
    <property type="project" value="UniProtKB-EC"/>
</dbReference>
<accession>A0A2L2Y998</accession>
<dbReference type="Pfam" id="PF01408">
    <property type="entry name" value="GFO_IDH_MocA"/>
    <property type="match status" value="1"/>
</dbReference>
<dbReference type="OrthoDB" id="2129491at2759"/>
<comment type="catalytic activity">
    <reaction evidence="9">
        <text>(1R,2R)-1,2-dihydrobenzene-1,2-diol + NADP(+) = catechol + NADPH + H(+)</text>
        <dbReference type="Rhea" id="RHEA:16729"/>
        <dbReference type="ChEBI" id="CHEBI:10702"/>
        <dbReference type="ChEBI" id="CHEBI:15378"/>
        <dbReference type="ChEBI" id="CHEBI:18135"/>
        <dbReference type="ChEBI" id="CHEBI:57783"/>
        <dbReference type="ChEBI" id="CHEBI:58349"/>
        <dbReference type="EC" id="1.3.1.20"/>
    </reaction>
</comment>
<dbReference type="EMBL" id="IAAA01013856">
    <property type="protein sequence ID" value="LAA04724.1"/>
    <property type="molecule type" value="mRNA"/>
</dbReference>
<evidence type="ECO:0000256" key="3">
    <source>
        <dbReference type="ARBA" id="ARBA00038853"/>
    </source>
</evidence>
<dbReference type="Gene3D" id="3.30.360.10">
    <property type="entry name" value="Dihydrodipicolinate Reductase, domain 2"/>
    <property type="match status" value="1"/>
</dbReference>
<evidence type="ECO:0000256" key="1">
    <source>
        <dbReference type="ARBA" id="ARBA00010928"/>
    </source>
</evidence>
<organism evidence="13">
    <name type="scientific">Parasteatoda tepidariorum</name>
    <name type="common">Common house spider</name>
    <name type="synonym">Achaearanea tepidariorum</name>
    <dbReference type="NCBI Taxonomy" id="114398"/>
    <lineage>
        <taxon>Eukaryota</taxon>
        <taxon>Metazoa</taxon>
        <taxon>Ecdysozoa</taxon>
        <taxon>Arthropoda</taxon>
        <taxon>Chelicerata</taxon>
        <taxon>Arachnida</taxon>
        <taxon>Araneae</taxon>
        <taxon>Araneomorphae</taxon>
        <taxon>Entelegynae</taxon>
        <taxon>Araneoidea</taxon>
        <taxon>Theridiidae</taxon>
        <taxon>Parasteatoda</taxon>
    </lineage>
</organism>
<dbReference type="InterPro" id="IPR000683">
    <property type="entry name" value="Gfo/Idh/MocA-like_OxRdtase_N"/>
</dbReference>
<dbReference type="Pfam" id="PF22725">
    <property type="entry name" value="GFO_IDH_MocA_C3"/>
    <property type="match status" value="1"/>
</dbReference>
<dbReference type="SUPFAM" id="SSF55347">
    <property type="entry name" value="Glyceraldehyde-3-phosphate dehydrogenase-like, C-terminal domain"/>
    <property type="match status" value="1"/>
</dbReference>
<dbReference type="GO" id="GO:0047115">
    <property type="term" value="F:trans-1,2-dihydrobenzene-1,2-diol dehydrogenase activity"/>
    <property type="evidence" value="ECO:0007669"/>
    <property type="project" value="UniProtKB-EC"/>
</dbReference>
<evidence type="ECO:0000256" key="4">
    <source>
        <dbReference type="ARBA" id="ARBA00038984"/>
    </source>
</evidence>
<evidence type="ECO:0000256" key="7">
    <source>
        <dbReference type="ARBA" id="ARBA00042988"/>
    </source>
</evidence>
<feature type="domain" description="GFO/IDH/MocA-like oxidoreductase" evidence="12">
    <location>
        <begin position="135"/>
        <end position="247"/>
    </location>
</feature>